<dbReference type="EMBL" id="BGPR01237660">
    <property type="protein sequence ID" value="GBL98524.1"/>
    <property type="molecule type" value="Genomic_DNA"/>
</dbReference>
<sequence>MQTLLLCVRKSKNKEPIVNTICDNPVGDGRWNEHCKRIFPSL</sequence>
<feature type="non-terminal residue" evidence="1">
    <location>
        <position position="42"/>
    </location>
</feature>
<organism evidence="1 2">
    <name type="scientific">Araneus ventricosus</name>
    <name type="common">Orbweaver spider</name>
    <name type="synonym">Epeira ventricosa</name>
    <dbReference type="NCBI Taxonomy" id="182803"/>
    <lineage>
        <taxon>Eukaryota</taxon>
        <taxon>Metazoa</taxon>
        <taxon>Ecdysozoa</taxon>
        <taxon>Arthropoda</taxon>
        <taxon>Chelicerata</taxon>
        <taxon>Arachnida</taxon>
        <taxon>Araneae</taxon>
        <taxon>Araneomorphae</taxon>
        <taxon>Entelegynae</taxon>
        <taxon>Araneoidea</taxon>
        <taxon>Araneidae</taxon>
        <taxon>Araneus</taxon>
    </lineage>
</organism>
<evidence type="ECO:0000313" key="1">
    <source>
        <dbReference type="EMBL" id="GBL98524.1"/>
    </source>
</evidence>
<comment type="caution">
    <text evidence="1">The sequence shown here is derived from an EMBL/GenBank/DDBJ whole genome shotgun (WGS) entry which is preliminary data.</text>
</comment>
<proteinExistence type="predicted"/>
<protein>
    <submittedName>
        <fullName evidence="1">Uncharacterized protein</fullName>
    </submittedName>
</protein>
<reference evidence="1 2" key="1">
    <citation type="journal article" date="2019" name="Sci. Rep.">
        <title>Orb-weaving spider Araneus ventricosus genome elucidates the spidroin gene catalogue.</title>
        <authorList>
            <person name="Kono N."/>
            <person name="Nakamura H."/>
            <person name="Ohtoshi R."/>
            <person name="Moran D.A.P."/>
            <person name="Shinohara A."/>
            <person name="Yoshida Y."/>
            <person name="Fujiwara M."/>
            <person name="Mori M."/>
            <person name="Tomita M."/>
            <person name="Arakawa K."/>
        </authorList>
    </citation>
    <scope>NUCLEOTIDE SEQUENCE [LARGE SCALE GENOMIC DNA]</scope>
</reference>
<evidence type="ECO:0000313" key="2">
    <source>
        <dbReference type="Proteomes" id="UP000499080"/>
    </source>
</evidence>
<dbReference type="Proteomes" id="UP000499080">
    <property type="component" value="Unassembled WGS sequence"/>
</dbReference>
<gene>
    <name evidence="1" type="ORF">AVEN_122730_1</name>
</gene>
<dbReference type="AlphaFoldDB" id="A0A4Y2C5E3"/>
<name>A0A4Y2C5E3_ARAVE</name>
<keyword evidence="2" id="KW-1185">Reference proteome</keyword>
<accession>A0A4Y2C5E3</accession>